<protein>
    <recommendedName>
        <fullName evidence="9">Cyclin-dependent kinase 2 homolog</fullName>
        <ecNumber evidence="2">2.7.11.22</ecNumber>
    </recommendedName>
    <alternativeName>
        <fullName evidence="10">Cell division control protein 2 homolog</fullName>
    </alternativeName>
    <alternativeName>
        <fullName evidence="11">cdc2-related kinase 2</fullName>
    </alternativeName>
</protein>
<evidence type="ECO:0000256" key="3">
    <source>
        <dbReference type="ARBA" id="ARBA00022527"/>
    </source>
</evidence>
<dbReference type="InterPro" id="IPR011009">
    <property type="entry name" value="Kinase-like_dom_sf"/>
</dbReference>
<organism evidence="17">
    <name type="scientific">Paramecium tetraurelia</name>
    <dbReference type="NCBI Taxonomy" id="5888"/>
    <lineage>
        <taxon>Eukaryota</taxon>
        <taxon>Sar</taxon>
        <taxon>Alveolata</taxon>
        <taxon>Ciliophora</taxon>
        <taxon>Intramacronucleata</taxon>
        <taxon>Oligohymenophorea</taxon>
        <taxon>Peniculida</taxon>
        <taxon>Parameciidae</taxon>
        <taxon>Paramecium</taxon>
    </lineage>
</organism>
<evidence type="ECO:0000256" key="11">
    <source>
        <dbReference type="ARBA" id="ARBA00042858"/>
    </source>
</evidence>
<accession>Q9XYV1</accession>
<dbReference type="SMART" id="SM00220">
    <property type="entry name" value="S_TKc"/>
    <property type="match status" value="1"/>
</dbReference>
<keyword evidence="3 15" id="KW-0723">Serine/threonine-protein kinase</keyword>
<evidence type="ECO:0000256" key="15">
    <source>
        <dbReference type="RuleBase" id="RU000304"/>
    </source>
</evidence>
<dbReference type="EC" id="2.7.11.22" evidence="2"/>
<dbReference type="EMBL" id="AF126147">
    <property type="protein sequence ID" value="AAD34354.1"/>
    <property type="molecule type" value="Genomic_DNA"/>
</dbReference>
<comment type="catalytic activity">
    <reaction evidence="12">
        <text>L-threonyl-[protein] + ATP = O-phospho-L-threonyl-[protein] + ADP + H(+)</text>
        <dbReference type="Rhea" id="RHEA:46608"/>
        <dbReference type="Rhea" id="RHEA-COMP:11060"/>
        <dbReference type="Rhea" id="RHEA-COMP:11605"/>
        <dbReference type="ChEBI" id="CHEBI:15378"/>
        <dbReference type="ChEBI" id="CHEBI:30013"/>
        <dbReference type="ChEBI" id="CHEBI:30616"/>
        <dbReference type="ChEBI" id="CHEBI:61977"/>
        <dbReference type="ChEBI" id="CHEBI:456216"/>
        <dbReference type="EC" id="2.7.11.22"/>
    </reaction>
</comment>
<evidence type="ECO:0000256" key="12">
    <source>
        <dbReference type="ARBA" id="ARBA00047811"/>
    </source>
</evidence>
<comment type="subunit">
    <text evidence="8">May form a complex composed of at least the catalytic subunit CRK2 and a cyclin.</text>
</comment>
<comment type="similarity">
    <text evidence="1">Belongs to the protein kinase superfamily. CMGC Ser/Thr protein kinase family. CDC2/CDKX subfamily.</text>
</comment>
<keyword evidence="7 14" id="KW-0067">ATP-binding</keyword>
<sequence length="301" mass="34675">MDLAQSEERYQKLEKIGEGTYGLVYKARDNQTGDIVALKKIRMDHEDEGVPSTAIREISLLKEVQHPNIVPLKDVVYDESRLYLIFDFVDLDLKKYMESVPQLDRMQVKKFINQMIQALNYCHQNRVIHRDLKPQNILVDIKQQNTQIADFGLARAFGLPLKTYTHEVITLWYRAPEILLGQRQYSTPVDIWSLGCIFAEMAQKRPLFCGDSEIDQLFKIFKIMGTPKESTWPGVSTLPDFKSTFPRWPTPTNPAATLGKDITNLCPLGLDLLSKMITYDPYARITAEEALKHAYFDELNN</sequence>
<reference evidence="17" key="1">
    <citation type="journal article" date="1999" name="J. Eukaryot. Microbiol.">
        <title>A novel member of the cyclin-dependent kinase family in Paramecium tetraurelia.</title>
        <authorList>
            <person name="Zhang H."/>
            <person name="Berger J.D."/>
        </authorList>
    </citation>
    <scope>NUCLEOTIDE SEQUENCE</scope>
    <source>
        <strain evidence="17">51S</strain>
    </source>
</reference>
<dbReference type="FunFam" id="3.30.200.20:FF:000375">
    <property type="entry name" value="Cell division related protein kinase 2"/>
    <property type="match status" value="1"/>
</dbReference>
<dbReference type="Pfam" id="PF00069">
    <property type="entry name" value="Pkinase"/>
    <property type="match status" value="1"/>
</dbReference>
<dbReference type="AlphaFoldDB" id="Q9XYV1"/>
<dbReference type="PROSITE" id="PS50011">
    <property type="entry name" value="PROTEIN_KINASE_DOM"/>
    <property type="match status" value="1"/>
</dbReference>
<keyword evidence="6 17" id="KW-0418">Kinase</keyword>
<dbReference type="FunFam" id="1.10.510.10:FF:000706">
    <property type="entry name" value="Cyclin-dependent kinase 1"/>
    <property type="match status" value="1"/>
</dbReference>
<name>Q9XYV1_PARTE</name>
<evidence type="ECO:0000256" key="4">
    <source>
        <dbReference type="ARBA" id="ARBA00022679"/>
    </source>
</evidence>
<evidence type="ECO:0000313" key="17">
    <source>
        <dbReference type="EMBL" id="AAD34354.1"/>
    </source>
</evidence>
<dbReference type="InterPro" id="IPR017441">
    <property type="entry name" value="Protein_kinase_ATP_BS"/>
</dbReference>
<dbReference type="PANTHER" id="PTHR24056:SF254">
    <property type="entry name" value="CYCLIN-DEPENDENT KINASE 2"/>
    <property type="match status" value="1"/>
</dbReference>
<comment type="catalytic activity">
    <reaction evidence="13">
        <text>L-seryl-[protein] + ATP = O-phospho-L-seryl-[protein] + ADP + H(+)</text>
        <dbReference type="Rhea" id="RHEA:17989"/>
        <dbReference type="Rhea" id="RHEA-COMP:9863"/>
        <dbReference type="Rhea" id="RHEA-COMP:11604"/>
        <dbReference type="ChEBI" id="CHEBI:15378"/>
        <dbReference type="ChEBI" id="CHEBI:29999"/>
        <dbReference type="ChEBI" id="CHEBI:30616"/>
        <dbReference type="ChEBI" id="CHEBI:83421"/>
        <dbReference type="ChEBI" id="CHEBI:456216"/>
        <dbReference type="EC" id="2.7.11.22"/>
    </reaction>
</comment>
<evidence type="ECO:0000256" key="14">
    <source>
        <dbReference type="PROSITE-ProRule" id="PRU10141"/>
    </source>
</evidence>
<evidence type="ECO:0000256" key="5">
    <source>
        <dbReference type="ARBA" id="ARBA00022741"/>
    </source>
</evidence>
<dbReference type="Gene3D" id="3.30.200.20">
    <property type="entry name" value="Phosphorylase Kinase, domain 1"/>
    <property type="match status" value="1"/>
</dbReference>
<dbReference type="CDD" id="cd07835">
    <property type="entry name" value="STKc_CDK1_CdkB_like"/>
    <property type="match status" value="1"/>
</dbReference>
<evidence type="ECO:0000256" key="9">
    <source>
        <dbReference type="ARBA" id="ARBA00039612"/>
    </source>
</evidence>
<evidence type="ECO:0000256" key="1">
    <source>
        <dbReference type="ARBA" id="ARBA00006485"/>
    </source>
</evidence>
<keyword evidence="5 14" id="KW-0547">Nucleotide-binding</keyword>
<proteinExistence type="inferred from homology"/>
<evidence type="ECO:0000256" key="13">
    <source>
        <dbReference type="ARBA" id="ARBA00048367"/>
    </source>
</evidence>
<evidence type="ECO:0000256" key="6">
    <source>
        <dbReference type="ARBA" id="ARBA00022777"/>
    </source>
</evidence>
<dbReference type="PROSITE" id="PS00108">
    <property type="entry name" value="PROTEIN_KINASE_ST"/>
    <property type="match status" value="1"/>
</dbReference>
<feature type="domain" description="Protein kinase" evidence="16">
    <location>
        <begin position="10"/>
        <end position="296"/>
    </location>
</feature>
<dbReference type="SUPFAM" id="SSF56112">
    <property type="entry name" value="Protein kinase-like (PK-like)"/>
    <property type="match status" value="1"/>
</dbReference>
<gene>
    <name evidence="17" type="primary">CDK2</name>
</gene>
<keyword evidence="4" id="KW-0808">Transferase</keyword>
<dbReference type="GO" id="GO:0005524">
    <property type="term" value="F:ATP binding"/>
    <property type="evidence" value="ECO:0007669"/>
    <property type="project" value="UniProtKB-UniRule"/>
</dbReference>
<evidence type="ECO:0000256" key="7">
    <source>
        <dbReference type="ARBA" id="ARBA00022840"/>
    </source>
</evidence>
<dbReference type="InterPro" id="IPR050108">
    <property type="entry name" value="CDK"/>
</dbReference>
<evidence type="ECO:0000259" key="16">
    <source>
        <dbReference type="PROSITE" id="PS50011"/>
    </source>
</evidence>
<feature type="binding site" evidence="14">
    <location>
        <position position="39"/>
    </location>
    <ligand>
        <name>ATP</name>
        <dbReference type="ChEBI" id="CHEBI:30616"/>
    </ligand>
</feature>
<evidence type="ECO:0000256" key="10">
    <source>
        <dbReference type="ARBA" id="ARBA00041902"/>
    </source>
</evidence>
<dbReference type="Gene3D" id="1.10.510.10">
    <property type="entry name" value="Transferase(Phosphotransferase) domain 1"/>
    <property type="match status" value="1"/>
</dbReference>
<dbReference type="PANTHER" id="PTHR24056">
    <property type="entry name" value="CELL DIVISION PROTEIN KINASE"/>
    <property type="match status" value="1"/>
</dbReference>
<evidence type="ECO:0000256" key="2">
    <source>
        <dbReference type="ARBA" id="ARBA00012425"/>
    </source>
</evidence>
<dbReference type="InterPro" id="IPR008271">
    <property type="entry name" value="Ser/Thr_kinase_AS"/>
</dbReference>
<dbReference type="GO" id="GO:0004693">
    <property type="term" value="F:cyclin-dependent protein serine/threonine kinase activity"/>
    <property type="evidence" value="ECO:0007669"/>
    <property type="project" value="UniProtKB-EC"/>
</dbReference>
<dbReference type="PROSITE" id="PS00107">
    <property type="entry name" value="PROTEIN_KINASE_ATP"/>
    <property type="match status" value="1"/>
</dbReference>
<evidence type="ECO:0000256" key="8">
    <source>
        <dbReference type="ARBA" id="ARBA00038543"/>
    </source>
</evidence>
<dbReference type="InterPro" id="IPR000719">
    <property type="entry name" value="Prot_kinase_dom"/>
</dbReference>